<name>A0A1C2G4F6_9GAMM</name>
<evidence type="ECO:0000313" key="1">
    <source>
        <dbReference type="EMBL" id="RCN56830.1"/>
    </source>
</evidence>
<dbReference type="Pfam" id="PF01850">
    <property type="entry name" value="PIN"/>
    <property type="match status" value="1"/>
</dbReference>
<dbReference type="SUPFAM" id="SSF88723">
    <property type="entry name" value="PIN domain-like"/>
    <property type="match status" value="1"/>
</dbReference>
<dbReference type="STRING" id="163359.A9R16_05330"/>
<keyword evidence="2" id="KW-1185">Reference proteome</keyword>
<dbReference type="AlphaFoldDB" id="A0A1C2G4F6"/>
<dbReference type="InterPro" id="IPR002716">
    <property type="entry name" value="PIN_dom"/>
</dbReference>
<reference evidence="1 2" key="1">
    <citation type="submission" date="2018-02" db="EMBL/GenBank/DDBJ databases">
        <title>Insights into the biology of acidophilic members of the Acidiferrobacteraceae family derived from comparative genomic analyses.</title>
        <authorList>
            <person name="Issotta F."/>
            <person name="Thyssen C."/>
            <person name="Mena C."/>
            <person name="Moya A."/>
            <person name="Bellenberg S."/>
            <person name="Sproer C."/>
            <person name="Covarrubias P.C."/>
            <person name="Sand W."/>
            <person name="Quatrini R."/>
            <person name="Vera M."/>
        </authorList>
    </citation>
    <scope>NUCLEOTIDE SEQUENCE [LARGE SCALE GENOMIC DNA]</scope>
    <source>
        <strain evidence="2">m-1</strain>
    </source>
</reference>
<organism evidence="1 2">
    <name type="scientific">Acidiferrobacter thiooxydans</name>
    <dbReference type="NCBI Taxonomy" id="163359"/>
    <lineage>
        <taxon>Bacteria</taxon>
        <taxon>Pseudomonadati</taxon>
        <taxon>Pseudomonadota</taxon>
        <taxon>Gammaproteobacteria</taxon>
        <taxon>Acidiferrobacterales</taxon>
        <taxon>Acidiferrobacteraceae</taxon>
        <taxon>Acidiferrobacter</taxon>
    </lineage>
</organism>
<dbReference type="InterPro" id="IPR029060">
    <property type="entry name" value="PIN-like_dom_sf"/>
</dbReference>
<accession>A0A1C2G4F6</accession>
<dbReference type="Gene3D" id="3.40.50.1010">
    <property type="entry name" value="5'-nuclease"/>
    <property type="match status" value="1"/>
</dbReference>
<proteinExistence type="predicted"/>
<comment type="caution">
    <text evidence="1">The sequence shown here is derived from an EMBL/GenBank/DDBJ whole genome shotgun (WGS) entry which is preliminary data.</text>
</comment>
<dbReference type="OrthoDB" id="329172at2"/>
<dbReference type="EMBL" id="PSYR01000002">
    <property type="protein sequence ID" value="RCN56830.1"/>
    <property type="molecule type" value="Genomic_DNA"/>
</dbReference>
<protein>
    <submittedName>
        <fullName evidence="1">PIN domain-containing protein</fullName>
    </submittedName>
</protein>
<sequence>MSVLVDTSVWVDHFRNRNDVLVRLIEADMALTHPMVVAELACGTPPAPRTQTLGDIDLLRPCNQASLAEVRDFIEREKLYGLGCGLVDIALLTSALLTSGASLWTLDKRLMGLAERFEVVYRPLPH</sequence>
<gene>
    <name evidence="1" type="ORF">C4900_13835</name>
</gene>
<dbReference type="RefSeq" id="WP_065968798.1">
    <property type="nucleotide sequence ID" value="NZ_CP080624.1"/>
</dbReference>
<dbReference type="Proteomes" id="UP000253250">
    <property type="component" value="Unassembled WGS sequence"/>
</dbReference>
<evidence type="ECO:0000313" key="2">
    <source>
        <dbReference type="Proteomes" id="UP000253250"/>
    </source>
</evidence>